<keyword evidence="3" id="KW-1185">Reference proteome</keyword>
<gene>
    <name evidence="2" type="ORF">ERJ70_03610</name>
</gene>
<proteinExistence type="predicted"/>
<feature type="domain" description="VOC" evidence="1">
    <location>
        <begin position="4"/>
        <end position="111"/>
    </location>
</feature>
<dbReference type="InterPro" id="IPR037523">
    <property type="entry name" value="VOC_core"/>
</dbReference>
<dbReference type="InterPro" id="IPR004360">
    <property type="entry name" value="Glyas_Fos-R_dOase_dom"/>
</dbReference>
<name>A0ABX7VNQ8_9BACI</name>
<dbReference type="Proteomes" id="UP000665043">
    <property type="component" value="Chromosome"/>
</dbReference>
<sequence>MFERIDTVCLTVSNVEESSMWYQKLGFKVAYKGEGYQVFTIGNSGIPLTIEEGNVASQNSTYPIFFTNDIKNTYVNLKEKGVEVTELKDDGDNTFFDFYDLDENKLQVCFWE</sequence>
<dbReference type="InterPro" id="IPR029068">
    <property type="entry name" value="Glyas_Bleomycin-R_OHBP_Dase"/>
</dbReference>
<evidence type="ECO:0000259" key="1">
    <source>
        <dbReference type="PROSITE" id="PS51819"/>
    </source>
</evidence>
<evidence type="ECO:0000313" key="2">
    <source>
        <dbReference type="EMBL" id="QTM98459.1"/>
    </source>
</evidence>
<dbReference type="RefSeq" id="WP_209367215.1">
    <property type="nucleotide sequence ID" value="NZ_CP046956.1"/>
</dbReference>
<protein>
    <recommendedName>
        <fullName evidence="1">VOC domain-containing protein</fullName>
    </recommendedName>
</protein>
<dbReference type="EMBL" id="CP046956">
    <property type="protein sequence ID" value="QTM98459.1"/>
    <property type="molecule type" value="Genomic_DNA"/>
</dbReference>
<dbReference type="Gene3D" id="3.10.180.10">
    <property type="entry name" value="2,3-Dihydroxybiphenyl 1,2-Dioxygenase, domain 1"/>
    <property type="match status" value="1"/>
</dbReference>
<dbReference type="PROSITE" id="PS51819">
    <property type="entry name" value="VOC"/>
    <property type="match status" value="1"/>
</dbReference>
<evidence type="ECO:0000313" key="3">
    <source>
        <dbReference type="Proteomes" id="UP000665043"/>
    </source>
</evidence>
<dbReference type="SUPFAM" id="SSF54593">
    <property type="entry name" value="Glyoxalase/Bleomycin resistance protein/Dihydroxybiphenyl dioxygenase"/>
    <property type="match status" value="1"/>
</dbReference>
<organism evidence="2 3">
    <name type="scientific">Sediminibacillus dalangtanensis</name>
    <dbReference type="NCBI Taxonomy" id="2729421"/>
    <lineage>
        <taxon>Bacteria</taxon>
        <taxon>Bacillati</taxon>
        <taxon>Bacillota</taxon>
        <taxon>Bacilli</taxon>
        <taxon>Bacillales</taxon>
        <taxon>Bacillaceae</taxon>
        <taxon>Sediminibacillus</taxon>
    </lineage>
</organism>
<dbReference type="Pfam" id="PF00903">
    <property type="entry name" value="Glyoxalase"/>
    <property type="match status" value="1"/>
</dbReference>
<accession>A0ABX7VNQ8</accession>
<reference evidence="2 3" key="1">
    <citation type="submission" date="2019-12" db="EMBL/GenBank/DDBJ databases">
        <title>The whole genome sequencing of a strain isolated from a Mars analog, Dalangtan Playa.</title>
        <authorList>
            <person name="Huang T."/>
        </authorList>
    </citation>
    <scope>NUCLEOTIDE SEQUENCE [LARGE SCALE GENOMIC DNA]</scope>
    <source>
        <strain evidence="2 3">DP4-553-S</strain>
    </source>
</reference>